<proteinExistence type="predicted"/>
<organism evidence="1">
    <name type="scientific">viral metagenome</name>
    <dbReference type="NCBI Taxonomy" id="1070528"/>
    <lineage>
        <taxon>unclassified sequences</taxon>
        <taxon>metagenomes</taxon>
        <taxon>organismal metagenomes</taxon>
    </lineage>
</organism>
<protein>
    <submittedName>
        <fullName evidence="1">Uncharacterized protein</fullName>
    </submittedName>
</protein>
<dbReference type="EMBL" id="MN739197">
    <property type="protein sequence ID" value="QHS93157.1"/>
    <property type="molecule type" value="Genomic_DNA"/>
</dbReference>
<name>A0A6C0BLA2_9ZZZZ</name>
<accession>A0A6C0BLA2</accession>
<dbReference type="AlphaFoldDB" id="A0A6C0BLA2"/>
<reference evidence="1" key="1">
    <citation type="journal article" date="2020" name="Nature">
        <title>Giant virus diversity and host interactions through global metagenomics.</title>
        <authorList>
            <person name="Schulz F."/>
            <person name="Roux S."/>
            <person name="Paez-Espino D."/>
            <person name="Jungbluth S."/>
            <person name="Walsh D.A."/>
            <person name="Denef V.J."/>
            <person name="McMahon K.D."/>
            <person name="Konstantinidis K.T."/>
            <person name="Eloe-Fadrosh E.A."/>
            <person name="Kyrpides N.C."/>
            <person name="Woyke T."/>
        </authorList>
    </citation>
    <scope>NUCLEOTIDE SEQUENCE</scope>
    <source>
        <strain evidence="1">GVMAG-M-3300017651-5</strain>
    </source>
</reference>
<evidence type="ECO:0000313" key="1">
    <source>
        <dbReference type="EMBL" id="QHS93157.1"/>
    </source>
</evidence>
<sequence length="70" mass="8046">MTFSLILDSVSIHPITPLMISNPQRDSNMIDHHPRIITSAPRYVHDIAQYISSIHQYCIIPQGYCHTILM</sequence>